<keyword evidence="1" id="KW-0143">Chaperone</keyword>
<feature type="region of interest" description="Disordered" evidence="3">
    <location>
        <begin position="156"/>
        <end position="263"/>
    </location>
</feature>
<gene>
    <name evidence="4" type="primary">grpE</name>
    <name evidence="4" type="ORF">R2363_20420</name>
</gene>
<dbReference type="Proteomes" id="UP001278571">
    <property type="component" value="Unassembled WGS sequence"/>
</dbReference>
<evidence type="ECO:0000256" key="2">
    <source>
        <dbReference type="SAM" id="Coils"/>
    </source>
</evidence>
<dbReference type="Pfam" id="PF01025">
    <property type="entry name" value="GrpE"/>
    <property type="match status" value="1"/>
</dbReference>
<dbReference type="RefSeq" id="WP_319010835.1">
    <property type="nucleotide sequence ID" value="NZ_JAWJZF010000393.1"/>
</dbReference>
<keyword evidence="5" id="KW-1185">Reference proteome</keyword>
<dbReference type="SUPFAM" id="SSF51064">
    <property type="entry name" value="Head domain of nucleotide exchange factor GrpE"/>
    <property type="match status" value="1"/>
</dbReference>
<evidence type="ECO:0000256" key="1">
    <source>
        <dbReference type="ARBA" id="ARBA00023186"/>
    </source>
</evidence>
<name>A0ABU4KAE4_9ACTN</name>
<dbReference type="EMBL" id="JAWJZF010000393">
    <property type="protein sequence ID" value="MDX2294529.1"/>
    <property type="molecule type" value="Genomic_DNA"/>
</dbReference>
<comment type="caution">
    <text evidence="4">The sequence shown here is derived from an EMBL/GenBank/DDBJ whole genome shotgun (WGS) entry which is preliminary data.</text>
</comment>
<dbReference type="Gene3D" id="2.30.22.10">
    <property type="entry name" value="Head domain of nucleotide exchange factor GrpE"/>
    <property type="match status" value="1"/>
</dbReference>
<evidence type="ECO:0000313" key="4">
    <source>
        <dbReference type="EMBL" id="MDX2294529.1"/>
    </source>
</evidence>
<evidence type="ECO:0000256" key="3">
    <source>
        <dbReference type="SAM" id="MobiDB-lite"/>
    </source>
</evidence>
<feature type="compositionally biased region" description="Pro residues" evidence="3">
    <location>
        <begin position="156"/>
        <end position="166"/>
    </location>
</feature>
<organism evidence="4 5">
    <name type="scientific">Streptomyces roseolus</name>
    <dbReference type="NCBI Taxonomy" id="67358"/>
    <lineage>
        <taxon>Bacteria</taxon>
        <taxon>Bacillati</taxon>
        <taxon>Actinomycetota</taxon>
        <taxon>Actinomycetes</taxon>
        <taxon>Kitasatosporales</taxon>
        <taxon>Streptomycetaceae</taxon>
        <taxon>Streptomyces</taxon>
    </lineage>
</organism>
<evidence type="ECO:0000313" key="5">
    <source>
        <dbReference type="Proteomes" id="UP001278571"/>
    </source>
</evidence>
<accession>A0ABU4KAE4</accession>
<reference evidence="4 5" key="1">
    <citation type="submission" date="2023-10" db="EMBL/GenBank/DDBJ databases">
        <authorList>
            <person name="Wang X.X."/>
        </authorList>
    </citation>
    <scope>NUCLEOTIDE SEQUENCE [LARGE SCALE GENOMIC DNA]</scope>
    <source>
        <strain evidence="4 5">NBRC 12816</strain>
    </source>
</reference>
<protein>
    <submittedName>
        <fullName evidence="4">Nucleotide exchange factor GrpE</fullName>
    </submittedName>
</protein>
<keyword evidence="2" id="KW-0175">Coiled coil</keyword>
<dbReference type="InterPro" id="IPR009012">
    <property type="entry name" value="GrpE_head"/>
</dbReference>
<feature type="compositionally biased region" description="Basic residues" evidence="3">
    <location>
        <begin position="233"/>
        <end position="263"/>
    </location>
</feature>
<feature type="coiled-coil region" evidence="2">
    <location>
        <begin position="18"/>
        <end position="45"/>
    </location>
</feature>
<feature type="compositionally biased region" description="Low complexity" evidence="3">
    <location>
        <begin position="167"/>
        <end position="192"/>
    </location>
</feature>
<proteinExistence type="predicted"/>
<sequence>MTGPGPLPAEAGGPPSELDRLRRRVAALSEKRDEAEARLHALLGALLSLDDVLADTRLRAGVLHEARSARETASAALALGEQIDAAHLMLRAEFERHDVSPMEVVGRAVDPAEMRVVGTEPDPDRPGGTVLRETLTGFRRGPVTLRAAQVVVSVPGPAPVPAPDPVPEAGGTAEPVPGAGAAPDPVPATGPATKPVPETGPATEPVPETGPAAEPVSDSVAESGAAAEPVRAQPRRTSRAQRRLLRKPSVRRTRRPRRPRRTD</sequence>
<dbReference type="InterPro" id="IPR000740">
    <property type="entry name" value="GrpE"/>
</dbReference>